<evidence type="ECO:0000313" key="10">
    <source>
        <dbReference type="EMBL" id="QIW57826.1"/>
    </source>
</evidence>
<feature type="transmembrane region" description="Helical" evidence="7">
    <location>
        <begin position="324"/>
        <end position="348"/>
    </location>
</feature>
<keyword evidence="2" id="KW-1003">Cell membrane</keyword>
<evidence type="ECO:0000256" key="7">
    <source>
        <dbReference type="SAM" id="Phobius"/>
    </source>
</evidence>
<feature type="transmembrane region" description="Helical" evidence="7">
    <location>
        <begin position="455"/>
        <end position="478"/>
    </location>
</feature>
<evidence type="ECO:0000259" key="8">
    <source>
        <dbReference type="Pfam" id="PF02687"/>
    </source>
</evidence>
<accession>A0A6H0UDB3</accession>
<evidence type="ECO:0000256" key="2">
    <source>
        <dbReference type="ARBA" id="ARBA00022475"/>
    </source>
</evidence>
<dbReference type="AlphaFoldDB" id="A0A6H0UDB3"/>
<dbReference type="Pfam" id="PF02687">
    <property type="entry name" value="FtsX"/>
    <property type="match status" value="1"/>
</dbReference>
<feature type="transmembrane region" description="Helical" evidence="7">
    <location>
        <begin position="20"/>
        <end position="38"/>
    </location>
</feature>
<dbReference type="GO" id="GO:0022857">
    <property type="term" value="F:transmembrane transporter activity"/>
    <property type="evidence" value="ECO:0007669"/>
    <property type="project" value="TreeGrafter"/>
</dbReference>
<evidence type="ECO:0000313" key="12">
    <source>
        <dbReference type="Proteomes" id="UP000501945"/>
    </source>
</evidence>
<keyword evidence="5 7" id="KW-0472">Membrane</keyword>
<dbReference type="Proteomes" id="UP000501558">
    <property type="component" value="Chromosome"/>
</dbReference>
<feature type="compositionally biased region" description="Basic and acidic residues" evidence="6">
    <location>
        <begin position="138"/>
        <end position="147"/>
    </location>
</feature>
<reference evidence="11 12" key="1">
    <citation type="submission" date="2019-12" db="EMBL/GenBank/DDBJ databases">
        <title>Whole genome sequences of Lactococcus raffinolactis strains isolated from sewage.</title>
        <authorList>
            <person name="Ybazeta G."/>
            <person name="Ross M."/>
            <person name="Brabant-Kirwan D."/>
            <person name="Saleh M."/>
            <person name="Dillon J.A."/>
            <person name="Splinter K."/>
            <person name="Nokhbeh R."/>
        </authorList>
    </citation>
    <scope>NUCLEOTIDE SEQUENCE [LARGE SCALE GENOMIC DNA]</scope>
    <source>
        <strain evidence="10 11">Lr_19_14</strain>
        <strain evidence="9 12">Lr_19_5</strain>
    </source>
</reference>
<keyword evidence="3 7" id="KW-0812">Transmembrane</keyword>
<feature type="domain" description="ABC3 transporter permease C-terminal" evidence="8">
    <location>
        <begin position="328"/>
        <end position="482"/>
    </location>
</feature>
<organism evidence="9 12">
    <name type="scientific">Pseudolactococcus raffinolactis</name>
    <dbReference type="NCBI Taxonomy" id="1366"/>
    <lineage>
        <taxon>Bacteria</taxon>
        <taxon>Bacillati</taxon>
        <taxon>Bacillota</taxon>
        <taxon>Bacilli</taxon>
        <taxon>Lactobacillales</taxon>
        <taxon>Streptococcaceae</taxon>
        <taxon>Pseudolactococcus</taxon>
    </lineage>
</organism>
<dbReference type="GO" id="GO:0005886">
    <property type="term" value="C:plasma membrane"/>
    <property type="evidence" value="ECO:0007669"/>
    <property type="project" value="UniProtKB-SubCell"/>
</dbReference>
<protein>
    <submittedName>
        <fullName evidence="9">FtsX-like permease family protein</fullName>
    </submittedName>
</protein>
<feature type="region of interest" description="Disordered" evidence="6">
    <location>
        <begin position="117"/>
        <end position="154"/>
    </location>
</feature>
<sequence length="489" mass="52801">MNFFKRSWLYLTAKLGKTAILMLVFTAIMVFVLAGLTIRQAAIKATENAKKEVGASVTLSVDRDKMMRKAMSMANNDGSPLRIEETPVPLEQAEKVSKMKNVKDYSFSTSANAAAGEGVKPITGNADNSAQQGLSGRRPGEEIDESKSTVSMNPDFHVTGVNTLSSLPTFEDGTAKMINGRAINEKDKGTNHVNIESQLATANKLTIGSTFTLKDEDGKKREVKVVGIYKTSKTADAATQRMTSLNPANTIYAHYVLTNSFKEGATDKSKQTIDSAVYYLKDPAKMEKFVASASKKLDTDTMTLSANDQAYQQMLTPLNNVASFATNIVILVAVAGVIILSLIVILSIRERRFEIGVLMSLGENKAKIIGQFFIELFVIMLVSVSLAGMTGNVIGNVIGNQLLSQQNATHQEQSQNNTSQGGGGFMGDLSSPFTPSKQEAKQIEKMNVKMTQKTISLLGALALGIVLIAIFVASIGILRMEPKTILTSN</sequence>
<dbReference type="PANTHER" id="PTHR30572:SF9">
    <property type="entry name" value="ABC TRANSPORTER PERMEASE PROTEIN"/>
    <property type="match status" value="1"/>
</dbReference>
<name>A0A6H0UDB3_9LACT</name>
<keyword evidence="11" id="KW-1185">Reference proteome</keyword>
<dbReference type="EMBL" id="CP047616">
    <property type="protein sequence ID" value="QIW53279.1"/>
    <property type="molecule type" value="Genomic_DNA"/>
</dbReference>
<evidence type="ECO:0000256" key="1">
    <source>
        <dbReference type="ARBA" id="ARBA00004651"/>
    </source>
</evidence>
<evidence type="ECO:0000256" key="6">
    <source>
        <dbReference type="SAM" id="MobiDB-lite"/>
    </source>
</evidence>
<evidence type="ECO:0000256" key="3">
    <source>
        <dbReference type="ARBA" id="ARBA00022692"/>
    </source>
</evidence>
<dbReference type="InterPro" id="IPR003838">
    <property type="entry name" value="ABC3_permease_C"/>
</dbReference>
<comment type="subcellular location">
    <subcellularLocation>
        <location evidence="1">Cell membrane</location>
        <topology evidence="1">Multi-pass membrane protein</topology>
    </subcellularLocation>
</comment>
<gene>
    <name evidence="10" type="ORF">GU334_02320</name>
    <name evidence="9" type="ORF">GU336_03400</name>
</gene>
<evidence type="ECO:0000256" key="5">
    <source>
        <dbReference type="ARBA" id="ARBA00023136"/>
    </source>
</evidence>
<keyword evidence="4 7" id="KW-1133">Transmembrane helix</keyword>
<evidence type="ECO:0000313" key="9">
    <source>
        <dbReference type="EMBL" id="QIW53279.1"/>
    </source>
</evidence>
<dbReference type="PANTHER" id="PTHR30572">
    <property type="entry name" value="MEMBRANE COMPONENT OF TRANSPORTER-RELATED"/>
    <property type="match status" value="1"/>
</dbReference>
<dbReference type="InterPro" id="IPR050250">
    <property type="entry name" value="Macrolide_Exporter_MacB"/>
</dbReference>
<dbReference type="EMBL" id="CP047628">
    <property type="protein sequence ID" value="QIW57826.1"/>
    <property type="molecule type" value="Genomic_DNA"/>
</dbReference>
<proteinExistence type="predicted"/>
<feature type="compositionally biased region" description="Polar residues" evidence="6">
    <location>
        <begin position="125"/>
        <end position="134"/>
    </location>
</feature>
<dbReference type="Proteomes" id="UP000501945">
    <property type="component" value="Chromosome"/>
</dbReference>
<evidence type="ECO:0000313" key="11">
    <source>
        <dbReference type="Proteomes" id="UP000501558"/>
    </source>
</evidence>
<feature type="transmembrane region" description="Helical" evidence="7">
    <location>
        <begin position="368"/>
        <end position="387"/>
    </location>
</feature>
<evidence type="ECO:0000256" key="4">
    <source>
        <dbReference type="ARBA" id="ARBA00022989"/>
    </source>
</evidence>
<dbReference type="RefSeq" id="WP_167838476.1">
    <property type="nucleotide sequence ID" value="NZ_CBCPKB010000026.1"/>
</dbReference>